<evidence type="ECO:0000259" key="1">
    <source>
        <dbReference type="PROSITE" id="PS50304"/>
    </source>
</evidence>
<feature type="domain" description="Tudor" evidence="1">
    <location>
        <begin position="509"/>
        <end position="567"/>
    </location>
</feature>
<accession>A0A0A9YMR8</accession>
<dbReference type="Pfam" id="PF00567">
    <property type="entry name" value="TUDOR"/>
    <property type="match status" value="1"/>
</dbReference>
<evidence type="ECO:0000313" key="2">
    <source>
        <dbReference type="EMBL" id="JAG34347.1"/>
    </source>
</evidence>
<proteinExistence type="predicted"/>
<evidence type="ECO:0000313" key="3">
    <source>
        <dbReference type="EMBL" id="JAG65455.1"/>
    </source>
</evidence>
<dbReference type="EMBL" id="GBHO01009257">
    <property type="protein sequence ID" value="JAG34347.1"/>
    <property type="molecule type" value="Transcribed_RNA"/>
</dbReference>
<reference evidence="2" key="1">
    <citation type="journal article" date="2014" name="PLoS ONE">
        <title>Transcriptome-Based Identification of ABC Transporters in the Western Tarnished Plant Bug Lygus hesperus.</title>
        <authorList>
            <person name="Hull J.J."/>
            <person name="Chaney K."/>
            <person name="Geib S.M."/>
            <person name="Fabrick J.A."/>
            <person name="Brent C.S."/>
            <person name="Walsh D."/>
            <person name="Lavine L.C."/>
        </authorList>
    </citation>
    <scope>NUCLEOTIDE SEQUENCE</scope>
</reference>
<gene>
    <name evidence="2" type="primary">spn-E_6</name>
    <name evidence="2" type="ORF">CM83_44822</name>
</gene>
<dbReference type="InterPro" id="IPR050621">
    <property type="entry name" value="Tudor_domain_containing"/>
</dbReference>
<dbReference type="EMBL" id="GBRD01000366">
    <property type="protein sequence ID" value="JAG65455.1"/>
    <property type="molecule type" value="Transcribed_RNA"/>
</dbReference>
<dbReference type="GO" id="GO:0004386">
    <property type="term" value="F:helicase activity"/>
    <property type="evidence" value="ECO:0007669"/>
    <property type="project" value="UniProtKB-KW"/>
</dbReference>
<keyword evidence="2" id="KW-0347">Helicase</keyword>
<dbReference type="PANTHER" id="PTHR22948:SF29">
    <property type="entry name" value="FI02030P-RELATED"/>
    <property type="match status" value="1"/>
</dbReference>
<dbReference type="SMART" id="SM00333">
    <property type="entry name" value="TUDOR"/>
    <property type="match status" value="1"/>
</dbReference>
<keyword evidence="2" id="KW-0067">ATP-binding</keyword>
<keyword evidence="2" id="KW-0547">Nucleotide-binding</keyword>
<keyword evidence="2" id="KW-0378">Hydrolase</keyword>
<reference evidence="3" key="3">
    <citation type="submission" date="2014-09" db="EMBL/GenBank/DDBJ databases">
        <authorList>
            <person name="Magalhaes I.L.F."/>
            <person name="Oliveira U."/>
            <person name="Santos F.R."/>
            <person name="Vidigal T.H.D.A."/>
            <person name="Brescovit A.D."/>
            <person name="Santos A.J."/>
        </authorList>
    </citation>
    <scope>NUCLEOTIDE SEQUENCE</scope>
</reference>
<organism evidence="2">
    <name type="scientific">Lygus hesperus</name>
    <name type="common">Western plant bug</name>
    <dbReference type="NCBI Taxonomy" id="30085"/>
    <lineage>
        <taxon>Eukaryota</taxon>
        <taxon>Metazoa</taxon>
        <taxon>Ecdysozoa</taxon>
        <taxon>Arthropoda</taxon>
        <taxon>Hexapoda</taxon>
        <taxon>Insecta</taxon>
        <taxon>Pterygota</taxon>
        <taxon>Neoptera</taxon>
        <taxon>Paraneoptera</taxon>
        <taxon>Hemiptera</taxon>
        <taxon>Heteroptera</taxon>
        <taxon>Panheteroptera</taxon>
        <taxon>Cimicomorpha</taxon>
        <taxon>Miridae</taxon>
        <taxon>Mirini</taxon>
        <taxon>Lygus</taxon>
    </lineage>
</organism>
<dbReference type="CDD" id="cd20379">
    <property type="entry name" value="Tudor_dTUD-like"/>
    <property type="match status" value="1"/>
</dbReference>
<dbReference type="Gene3D" id="2.30.30.140">
    <property type="match status" value="1"/>
</dbReference>
<dbReference type="PANTHER" id="PTHR22948">
    <property type="entry name" value="TUDOR DOMAIN CONTAINING PROTEIN"/>
    <property type="match status" value="1"/>
</dbReference>
<sequence>MQKSTLQKMAADCNTSMLVPPLNIRNYLPDDWNTWITQFKVKALVTKFPLFSDQEKVAVLLANLGDGITPIFETFNVEVDAVSYEELIQLLSNYFRPAKTRHVFFSAKQKPQESFDHFAQRLTVLGYPCCFGPLQDGILCDVFLLNMDDKYDKIRNNILNSHRDLLFQEALILSKELLLKECNVTAGCRASDIYSSLESISEESSTFNEFSFKSEPSQATSSLQPDQHALTLNNLHRATHDDKEGSSLKLVSAIKNELGSRTSFSDDVPKLDFAFRCFPANGAPFADNIPNTHTSPHIAGDSKHTNSCSSEPPCSNFNHANFKSVSVSTRLSKFRNKGELVAKSPTESKIVVCELGSGGDSSAPTHYEREQQVSQAQSKHYINTWTSKPENSVVQANFSIKKDVSFGKRSGTKTMPQPQLMNSRQCLSDKVDDLPQKNFIETPTQNVEHDPNPEPPISKTRFSDVIIVFISEDDDTIHVCPAVKRWFLVTIEDRLKTLYDQNDLQSINTIIVGQKYAAPFKGAWFRAEIVSANMKKRSVRVSFCDYGNEAEIPLSDLRLLPEEFQDLEPLSFPIRLPKGAPAVEPGGRLKIRPLSFEDGWSWAVELRTSHQ</sequence>
<dbReference type="InterPro" id="IPR002999">
    <property type="entry name" value="Tudor"/>
</dbReference>
<dbReference type="AlphaFoldDB" id="A0A0A9YMR8"/>
<protein>
    <submittedName>
        <fullName evidence="2">Putative ATP-dependent RNA helicase spindle-E</fullName>
    </submittedName>
</protein>
<dbReference type="SUPFAM" id="SSF63748">
    <property type="entry name" value="Tudor/PWWP/MBT"/>
    <property type="match status" value="1"/>
</dbReference>
<name>A0A0A9YMR8_LYGHE</name>
<reference evidence="2" key="2">
    <citation type="submission" date="2014-07" db="EMBL/GenBank/DDBJ databases">
        <authorList>
            <person name="Hull J."/>
        </authorList>
    </citation>
    <scope>NUCLEOTIDE SEQUENCE</scope>
</reference>
<dbReference type="PROSITE" id="PS50304">
    <property type="entry name" value="TUDOR"/>
    <property type="match status" value="1"/>
</dbReference>